<evidence type="ECO:0000313" key="1">
    <source>
        <dbReference type="EMBL" id="GHG03289.1"/>
    </source>
</evidence>
<comment type="caution">
    <text evidence="1">The sequence shown here is derived from an EMBL/GenBank/DDBJ whole genome shotgun (WGS) entry which is preliminary data.</text>
</comment>
<sequence length="74" mass="7996">MCNFDGRAVPEGDHAQGEWTVEPLTAGETIFEDNAIPGTDLFCHNGKKCALLCTPTPPLQKTHDRTLSGRTGAR</sequence>
<reference evidence="2" key="1">
    <citation type="journal article" date="2019" name="Int. J. Syst. Evol. Microbiol.">
        <title>The Global Catalogue of Microorganisms (GCM) 10K type strain sequencing project: providing services to taxonomists for standard genome sequencing and annotation.</title>
        <authorList>
            <consortium name="The Broad Institute Genomics Platform"/>
            <consortium name="The Broad Institute Genome Sequencing Center for Infectious Disease"/>
            <person name="Wu L."/>
            <person name="Ma J."/>
        </authorList>
    </citation>
    <scope>NUCLEOTIDE SEQUENCE [LARGE SCALE GENOMIC DNA]</scope>
    <source>
        <strain evidence="2">CGMCC 4.7680</strain>
    </source>
</reference>
<accession>A0ABQ3K5Q1</accession>
<keyword evidence="2" id="KW-1185">Reference proteome</keyword>
<name>A0ABQ3K5Q1_9PSEU</name>
<gene>
    <name evidence="1" type="ORF">GCM10017567_18580</name>
</gene>
<protein>
    <submittedName>
        <fullName evidence="1">Uncharacterized protein</fullName>
    </submittedName>
</protein>
<proteinExistence type="predicted"/>
<dbReference type="EMBL" id="BNAW01000005">
    <property type="protein sequence ID" value="GHG03289.1"/>
    <property type="molecule type" value="Genomic_DNA"/>
</dbReference>
<evidence type="ECO:0000313" key="2">
    <source>
        <dbReference type="Proteomes" id="UP000649955"/>
    </source>
</evidence>
<organism evidence="1 2">
    <name type="scientific">Amycolatopsis bullii</name>
    <dbReference type="NCBI Taxonomy" id="941987"/>
    <lineage>
        <taxon>Bacteria</taxon>
        <taxon>Bacillati</taxon>
        <taxon>Actinomycetota</taxon>
        <taxon>Actinomycetes</taxon>
        <taxon>Pseudonocardiales</taxon>
        <taxon>Pseudonocardiaceae</taxon>
        <taxon>Amycolatopsis</taxon>
    </lineage>
</organism>
<dbReference type="Proteomes" id="UP000649955">
    <property type="component" value="Unassembled WGS sequence"/>
</dbReference>